<name>A0A7G1Q9M9_9GAMM</name>
<dbReference type="InterPro" id="IPR000683">
    <property type="entry name" value="Gfo/Idh/MocA-like_OxRdtase_N"/>
</dbReference>
<feature type="domain" description="Gfo/Idh/MocA-like oxidoreductase N-terminal" evidence="1">
    <location>
        <begin position="8"/>
        <end position="124"/>
    </location>
</feature>
<dbReference type="Pfam" id="PF01408">
    <property type="entry name" value="GFO_IDH_MocA"/>
    <property type="match status" value="1"/>
</dbReference>
<dbReference type="InterPro" id="IPR051450">
    <property type="entry name" value="Gfo/Idh/MocA_Oxidoreductases"/>
</dbReference>
<gene>
    <name evidence="3" type="ORF">NSCAC_0660</name>
</gene>
<dbReference type="KEGG" id="ntg:NSCAC_0660"/>
<organism evidence="3 4">
    <name type="scientific">Candidatus Nitrosacidococcus tergens</name>
    <dbReference type="NCBI Taxonomy" id="553981"/>
    <lineage>
        <taxon>Bacteria</taxon>
        <taxon>Pseudomonadati</taxon>
        <taxon>Pseudomonadota</taxon>
        <taxon>Gammaproteobacteria</taxon>
        <taxon>Chromatiales</taxon>
        <taxon>Chromatiaceae</taxon>
        <taxon>Candidatus Nitrosacidococcus</taxon>
    </lineage>
</organism>
<dbReference type="GO" id="GO:0000166">
    <property type="term" value="F:nucleotide binding"/>
    <property type="evidence" value="ECO:0007669"/>
    <property type="project" value="InterPro"/>
</dbReference>
<dbReference type="EMBL" id="LR778175">
    <property type="protein sequence ID" value="CAB1275425.1"/>
    <property type="molecule type" value="Genomic_DNA"/>
</dbReference>
<evidence type="ECO:0000313" key="3">
    <source>
        <dbReference type="EMBL" id="CAB1275425.1"/>
    </source>
</evidence>
<dbReference type="AlphaFoldDB" id="A0A7G1Q9M9"/>
<sequence>MAFKQEKIRTAVIGVGYLGKFHAQKYAHLPHSDFIAVVDIDDDSAHRTAQEYGVLAFTDYRDLFGKVDAVSIVVPTEYHYQVTKDCLEAGIHILLEKPITPTLEQADALIQIAKENKLIFQIGHLERFNATTLALKEFIDNPRFIESHRLALFNPRGTDVSVILDLMIHDIDIILSIVNAPVKEIRANGESVLTRDTDIANARILFKNNCVANVTASRISMKIQRKMRIFQKNAYISVDFLKKKLSIFRKGTRESFPGIPEITSKVHYFDRSDAIMSEIDSFLQTIITHSNPVVGGQEGREALAVALQISHLLKN</sequence>
<dbReference type="SUPFAM" id="SSF55347">
    <property type="entry name" value="Glyceraldehyde-3-phosphate dehydrogenase-like, C-terminal domain"/>
    <property type="match status" value="1"/>
</dbReference>
<protein>
    <submittedName>
        <fullName evidence="3">Oxidoreductase domain protein</fullName>
    </submittedName>
</protein>
<reference evidence="3 4" key="1">
    <citation type="submission" date="2020-03" db="EMBL/GenBank/DDBJ databases">
        <authorList>
            <person name="Picone N."/>
        </authorList>
    </citation>
    <scope>NUCLEOTIDE SEQUENCE [LARGE SCALE GENOMIC DNA]</scope>
    <source>
        <strain evidence="3">NSCAC1</strain>
    </source>
</reference>
<dbReference type="Gene3D" id="3.40.50.720">
    <property type="entry name" value="NAD(P)-binding Rossmann-like Domain"/>
    <property type="match status" value="1"/>
</dbReference>
<dbReference type="PANTHER" id="PTHR43377:SF1">
    <property type="entry name" value="BILIVERDIN REDUCTASE A"/>
    <property type="match status" value="1"/>
</dbReference>
<keyword evidence="4" id="KW-1185">Reference proteome</keyword>
<dbReference type="SUPFAM" id="SSF51735">
    <property type="entry name" value="NAD(P)-binding Rossmann-fold domains"/>
    <property type="match status" value="1"/>
</dbReference>
<dbReference type="PANTHER" id="PTHR43377">
    <property type="entry name" value="BILIVERDIN REDUCTASE A"/>
    <property type="match status" value="1"/>
</dbReference>
<dbReference type="Gene3D" id="3.30.360.10">
    <property type="entry name" value="Dihydrodipicolinate Reductase, domain 2"/>
    <property type="match status" value="1"/>
</dbReference>
<dbReference type="Pfam" id="PF22725">
    <property type="entry name" value="GFO_IDH_MocA_C3"/>
    <property type="match status" value="1"/>
</dbReference>
<dbReference type="InterPro" id="IPR036291">
    <property type="entry name" value="NAD(P)-bd_dom_sf"/>
</dbReference>
<evidence type="ECO:0000313" key="4">
    <source>
        <dbReference type="Proteomes" id="UP000516072"/>
    </source>
</evidence>
<dbReference type="InterPro" id="IPR055170">
    <property type="entry name" value="GFO_IDH_MocA-like_dom"/>
</dbReference>
<feature type="domain" description="GFO/IDH/MocA-like oxidoreductase" evidence="2">
    <location>
        <begin position="159"/>
        <end position="230"/>
    </location>
</feature>
<dbReference type="RefSeq" id="WP_197744993.1">
    <property type="nucleotide sequence ID" value="NZ_LR778175.1"/>
</dbReference>
<proteinExistence type="predicted"/>
<accession>A0A7G1Q9M9</accession>
<dbReference type="Proteomes" id="UP000516072">
    <property type="component" value="Chromosome"/>
</dbReference>
<evidence type="ECO:0000259" key="2">
    <source>
        <dbReference type="Pfam" id="PF22725"/>
    </source>
</evidence>
<evidence type="ECO:0000259" key="1">
    <source>
        <dbReference type="Pfam" id="PF01408"/>
    </source>
</evidence>